<evidence type="ECO:0000256" key="3">
    <source>
        <dbReference type="SAM" id="Coils"/>
    </source>
</evidence>
<dbReference type="GO" id="GO:0009903">
    <property type="term" value="P:chloroplast avoidance movement"/>
    <property type="evidence" value="ECO:0007669"/>
    <property type="project" value="TreeGrafter"/>
</dbReference>
<keyword evidence="5" id="KW-1185">Reference proteome</keyword>
<dbReference type="SMR" id="A0A314KNZ9"/>
<dbReference type="EMBL" id="MJEQ01001343">
    <property type="protein sequence ID" value="OIT31161.1"/>
    <property type="molecule type" value="Genomic_DNA"/>
</dbReference>
<protein>
    <submittedName>
        <fullName evidence="4">Protein plastid movement impaired 2</fullName>
    </submittedName>
</protein>
<reference evidence="4" key="1">
    <citation type="submission" date="2016-11" db="EMBL/GenBank/DDBJ databases">
        <title>The genome of Nicotiana attenuata.</title>
        <authorList>
            <person name="Xu S."/>
            <person name="Brockmoeller T."/>
            <person name="Gaquerel E."/>
            <person name="Navarro A."/>
            <person name="Kuhl H."/>
            <person name="Gase K."/>
            <person name="Ling Z."/>
            <person name="Zhou W."/>
            <person name="Kreitzer C."/>
            <person name="Stanke M."/>
            <person name="Tang H."/>
            <person name="Lyons E."/>
            <person name="Pandey P."/>
            <person name="Pandey S.P."/>
            <person name="Timmermann B."/>
            <person name="Baldwin I.T."/>
        </authorList>
    </citation>
    <scope>NUCLEOTIDE SEQUENCE [LARGE SCALE GENOMIC DNA]</scope>
    <source>
        <strain evidence="4">UT</strain>
    </source>
</reference>
<evidence type="ECO:0000256" key="2">
    <source>
        <dbReference type="ARBA" id="ARBA00023054"/>
    </source>
</evidence>
<dbReference type="PANTHER" id="PTHR32054">
    <property type="entry name" value="HEAVY CHAIN, PUTATIVE, EXPRESSED-RELATED-RELATED"/>
    <property type="match status" value="1"/>
</dbReference>
<evidence type="ECO:0000256" key="1">
    <source>
        <dbReference type="ARBA" id="ARBA00005485"/>
    </source>
</evidence>
<dbReference type="GeneID" id="109209069"/>
<organism evidence="4 5">
    <name type="scientific">Nicotiana attenuata</name>
    <name type="common">Coyote tobacco</name>
    <dbReference type="NCBI Taxonomy" id="49451"/>
    <lineage>
        <taxon>Eukaryota</taxon>
        <taxon>Viridiplantae</taxon>
        <taxon>Streptophyta</taxon>
        <taxon>Embryophyta</taxon>
        <taxon>Tracheophyta</taxon>
        <taxon>Spermatophyta</taxon>
        <taxon>Magnoliopsida</taxon>
        <taxon>eudicotyledons</taxon>
        <taxon>Gunneridae</taxon>
        <taxon>Pentapetalae</taxon>
        <taxon>asterids</taxon>
        <taxon>lamiids</taxon>
        <taxon>Solanales</taxon>
        <taxon>Solanaceae</taxon>
        <taxon>Nicotianoideae</taxon>
        <taxon>Nicotianeae</taxon>
        <taxon>Nicotiana</taxon>
    </lineage>
</organism>
<sequence length="621" mass="70442">MEESLGSVKAAINLYKGKVLEGNSALNQSSIMKSLEKPYPRTSQLHIARRDMGRLGETRKVAEAEKAQAESELLDAKKMVKELTSQIEELNSRLNVRNQDLEKLKTEKRGGNWGMAISNPQNTQNSKVTTELGNAKEQLIKLKQDMASMLEEKRRAEQEIEASSLKMQSFSSKVDALRKEVEELNEELVLVELARIEAIKEFRAIEAQRREDAEKHSAAMEENRKKMNDMVQEIQRSEELREKLTLTTSDVQVLENELKQVKEMDRWIQKSESLMIQSDFLEKDLSLLQSLKEDLETAKQELASIKRGSFEFMASMDIVRNELRRISEESARLKKKGNKADLTIQNLNAKLLRAKAKLEAASDNEGKASSIASSLSLTLEQLRNEAEEAEKERVTASEEAAKVKEEIQKTESETLLAEEKWEAAIQELETIKLSEATVLNNLKRLVEITVKSRASASKGSSITISRFEYEYLTGRAAQAVEIAHKKVAAAQAWIKALQASEKEISMKTEVIREEIQELKMEEEQNGPKMEYSPSAKILVDMQLQKWEEINETNLEQSQNGLRTKATSISGKMTPARRVKFRKSTSPAPRTPRAASFAVRRRRKVMPNIAKLFNSKSNDENL</sequence>
<dbReference type="InterPro" id="IPR008545">
    <property type="entry name" value="Web"/>
</dbReference>
<dbReference type="Pfam" id="PF05701">
    <property type="entry name" value="WEMBL"/>
    <property type="match status" value="1"/>
</dbReference>
<comment type="similarity">
    <text evidence="1">Belongs to the WEB family.</text>
</comment>
<comment type="caution">
    <text evidence="4">The sequence shown here is derived from an EMBL/GenBank/DDBJ whole genome shotgun (WGS) entry which is preliminary data.</text>
</comment>
<dbReference type="Gramene" id="OIT31161">
    <property type="protein sequence ID" value="OIT31161"/>
    <property type="gene ID" value="A4A49_11947"/>
</dbReference>
<evidence type="ECO:0000313" key="4">
    <source>
        <dbReference type="EMBL" id="OIT31161.1"/>
    </source>
</evidence>
<dbReference type="KEGG" id="nau:109209069"/>
<dbReference type="AlphaFoldDB" id="A0A314KNZ9"/>
<feature type="coiled-coil region" evidence="3">
    <location>
        <begin position="52"/>
        <end position="420"/>
    </location>
</feature>
<keyword evidence="2 3" id="KW-0175">Coiled coil</keyword>
<dbReference type="OrthoDB" id="685331at2759"/>
<dbReference type="Proteomes" id="UP000187609">
    <property type="component" value="Unassembled WGS sequence"/>
</dbReference>
<name>A0A314KNZ9_NICAT</name>
<gene>
    <name evidence="4" type="primary">PMI2_0</name>
    <name evidence="4" type="ORF">A4A49_11947</name>
</gene>
<evidence type="ECO:0000313" key="5">
    <source>
        <dbReference type="Proteomes" id="UP000187609"/>
    </source>
</evidence>
<proteinExistence type="inferred from homology"/>
<dbReference type="GO" id="GO:0005829">
    <property type="term" value="C:cytosol"/>
    <property type="evidence" value="ECO:0007669"/>
    <property type="project" value="TreeGrafter"/>
</dbReference>
<accession>A0A314KNZ9</accession>
<dbReference type="STRING" id="49451.A0A314KNZ9"/>
<dbReference type="GO" id="GO:0009904">
    <property type="term" value="P:chloroplast accumulation movement"/>
    <property type="evidence" value="ECO:0007669"/>
    <property type="project" value="TreeGrafter"/>
</dbReference>
<dbReference type="PANTHER" id="PTHR32054:SF2">
    <property type="entry name" value="PROTEIN PLASTID MOVEMENT IMPAIRED 2"/>
    <property type="match status" value="1"/>
</dbReference>